<feature type="transmembrane region" description="Helical" evidence="10">
    <location>
        <begin position="421"/>
        <end position="441"/>
    </location>
</feature>
<feature type="transmembrane region" description="Helical" evidence="10">
    <location>
        <begin position="355"/>
        <end position="376"/>
    </location>
</feature>
<keyword evidence="4" id="KW-0813">Transport</keyword>
<dbReference type="NCBIfam" id="TIGR00797">
    <property type="entry name" value="matE"/>
    <property type="match status" value="1"/>
</dbReference>
<comment type="subcellular location">
    <subcellularLocation>
        <location evidence="1">Cell membrane</location>
        <topology evidence="1">Multi-pass membrane protein</topology>
    </subcellularLocation>
</comment>
<dbReference type="InterPro" id="IPR051327">
    <property type="entry name" value="MATE_MepA_subfamily"/>
</dbReference>
<dbReference type="PANTHER" id="PTHR43823">
    <property type="entry name" value="SPORULATION PROTEIN YKVU"/>
    <property type="match status" value="1"/>
</dbReference>
<dbReference type="Pfam" id="PF01554">
    <property type="entry name" value="MatE"/>
    <property type="match status" value="2"/>
</dbReference>
<evidence type="ECO:0000313" key="12">
    <source>
        <dbReference type="Proteomes" id="UP001144612"/>
    </source>
</evidence>
<feature type="transmembrane region" description="Helical" evidence="10">
    <location>
        <begin position="320"/>
        <end position="349"/>
    </location>
</feature>
<proteinExistence type="inferred from homology"/>
<feature type="transmembrane region" description="Helical" evidence="10">
    <location>
        <begin position="173"/>
        <end position="193"/>
    </location>
</feature>
<accession>A0ABT4D893</accession>
<evidence type="ECO:0000256" key="8">
    <source>
        <dbReference type="ARBA" id="ARBA00023136"/>
    </source>
</evidence>
<feature type="transmembrane region" description="Helical" evidence="10">
    <location>
        <begin position="199"/>
        <end position="224"/>
    </location>
</feature>
<evidence type="ECO:0000256" key="2">
    <source>
        <dbReference type="ARBA" id="ARBA00008417"/>
    </source>
</evidence>
<dbReference type="RefSeq" id="WP_268060925.1">
    <property type="nucleotide sequence ID" value="NZ_JAPQFJ010000006.1"/>
</dbReference>
<keyword evidence="5" id="KW-1003">Cell membrane</keyword>
<gene>
    <name evidence="11" type="ORF">OW729_07845</name>
</gene>
<evidence type="ECO:0000256" key="1">
    <source>
        <dbReference type="ARBA" id="ARBA00004651"/>
    </source>
</evidence>
<feature type="transmembrane region" description="Helical" evidence="10">
    <location>
        <begin position="12"/>
        <end position="34"/>
    </location>
</feature>
<sequence>MKVHQTDFGSGSVAKSILDVALPITLAQILNLLYNIVDRIYIGHIPESGDLALTGVGVCFPIITLIMAFGMLFGSNGGAPLCSVQMGKGDNEEAEKIMGTSFSLLLLTGFIITVIGLIFAKTILYTFGASEITYSYAHDYLKIYLLGSIAVTITLGMNPFINSQGFGRTGMMTVVIGAALNIVLDPIFIFVLHMGIKGAAIATVISQMVSAIWIIRFLTGKYALLKLNWISMKIEWERVKQITKLGFSGFVMGITTSIGQVVCNKMAFLYGGDLYVGIMTVLNSVREIFSTPLMGFGGGAVPVMSFNYGKGAYFRVKKAISFVTWCGVVFACIVWLLVICFPAMFIQVFNNTPELIQAGIPAIRIYFFGFFLMALHSTGQNTFIALCMAKEATFYSLLRKVFIVIPLTILLPHLWNLGVQGVFLAEPISNVIGGLACYLAMRRKVQVKLKEPIQGKLKA</sequence>
<keyword evidence="12" id="KW-1185">Reference proteome</keyword>
<feature type="transmembrane region" description="Helical" evidence="10">
    <location>
        <begin position="397"/>
        <end position="415"/>
    </location>
</feature>
<evidence type="ECO:0000256" key="5">
    <source>
        <dbReference type="ARBA" id="ARBA00022475"/>
    </source>
</evidence>
<feature type="transmembrane region" description="Helical" evidence="10">
    <location>
        <begin position="54"/>
        <end position="76"/>
    </location>
</feature>
<evidence type="ECO:0000313" key="11">
    <source>
        <dbReference type="EMBL" id="MCY6958513.1"/>
    </source>
</evidence>
<dbReference type="Proteomes" id="UP001144612">
    <property type="component" value="Unassembled WGS sequence"/>
</dbReference>
<evidence type="ECO:0000256" key="10">
    <source>
        <dbReference type="SAM" id="Phobius"/>
    </source>
</evidence>
<evidence type="ECO:0000256" key="6">
    <source>
        <dbReference type="ARBA" id="ARBA00022692"/>
    </source>
</evidence>
<evidence type="ECO:0000256" key="7">
    <source>
        <dbReference type="ARBA" id="ARBA00022989"/>
    </source>
</evidence>
<keyword evidence="8 10" id="KW-0472">Membrane</keyword>
<reference evidence="11" key="1">
    <citation type="submission" date="2022-12" db="EMBL/GenBank/DDBJ databases">
        <title>Clostridium sp. nov., isolated from industrial wastewater.</title>
        <authorList>
            <person name="Jiayan W."/>
        </authorList>
    </citation>
    <scope>NUCLEOTIDE SEQUENCE</scope>
    <source>
        <strain evidence="11">ZC22-4</strain>
    </source>
</reference>
<dbReference type="InterPro" id="IPR002528">
    <property type="entry name" value="MATE_fam"/>
</dbReference>
<comment type="caution">
    <text evidence="11">The sequence shown here is derived from an EMBL/GenBank/DDBJ whole genome shotgun (WGS) entry which is preliminary data.</text>
</comment>
<feature type="transmembrane region" description="Helical" evidence="10">
    <location>
        <begin position="97"/>
        <end position="120"/>
    </location>
</feature>
<comment type="similarity">
    <text evidence="2">Belongs to the multi antimicrobial extrusion (MATE) (TC 2.A.66.1) family. MepA subfamily.</text>
</comment>
<feature type="transmembrane region" description="Helical" evidence="10">
    <location>
        <begin position="140"/>
        <end position="161"/>
    </location>
</feature>
<dbReference type="InterPro" id="IPR048279">
    <property type="entry name" value="MdtK-like"/>
</dbReference>
<feature type="transmembrane region" description="Helical" evidence="10">
    <location>
        <begin position="245"/>
        <end position="268"/>
    </location>
</feature>
<dbReference type="EMBL" id="JAPQFJ010000006">
    <property type="protein sequence ID" value="MCY6958513.1"/>
    <property type="molecule type" value="Genomic_DNA"/>
</dbReference>
<evidence type="ECO:0000256" key="9">
    <source>
        <dbReference type="ARBA" id="ARBA00023251"/>
    </source>
</evidence>
<keyword evidence="9" id="KW-0046">Antibiotic resistance</keyword>
<dbReference type="CDD" id="cd13143">
    <property type="entry name" value="MATE_MepA_like"/>
    <property type="match status" value="1"/>
</dbReference>
<name>A0ABT4D893_9CLOT</name>
<protein>
    <recommendedName>
        <fullName evidence="3">Multidrug export protein MepA</fullName>
    </recommendedName>
</protein>
<organism evidence="11 12">
    <name type="scientific">Clostridium brassicae</name>
    <dbReference type="NCBI Taxonomy" id="2999072"/>
    <lineage>
        <taxon>Bacteria</taxon>
        <taxon>Bacillati</taxon>
        <taxon>Bacillota</taxon>
        <taxon>Clostridia</taxon>
        <taxon>Eubacteriales</taxon>
        <taxon>Clostridiaceae</taxon>
        <taxon>Clostridium</taxon>
    </lineage>
</organism>
<keyword evidence="6 10" id="KW-0812">Transmembrane</keyword>
<evidence type="ECO:0000256" key="3">
    <source>
        <dbReference type="ARBA" id="ARBA00022106"/>
    </source>
</evidence>
<dbReference type="PIRSF" id="PIRSF006603">
    <property type="entry name" value="DinF"/>
    <property type="match status" value="1"/>
</dbReference>
<dbReference type="InterPro" id="IPR045070">
    <property type="entry name" value="MATE_MepA-like"/>
</dbReference>
<feature type="transmembrane region" description="Helical" evidence="10">
    <location>
        <begin position="288"/>
        <end position="308"/>
    </location>
</feature>
<keyword evidence="7 10" id="KW-1133">Transmembrane helix</keyword>
<evidence type="ECO:0000256" key="4">
    <source>
        <dbReference type="ARBA" id="ARBA00022448"/>
    </source>
</evidence>
<dbReference type="PANTHER" id="PTHR43823:SF3">
    <property type="entry name" value="MULTIDRUG EXPORT PROTEIN MEPA"/>
    <property type="match status" value="1"/>
</dbReference>